<evidence type="ECO:0000256" key="10">
    <source>
        <dbReference type="PROSITE-ProRule" id="PRU00192"/>
    </source>
</evidence>
<dbReference type="InterPro" id="IPR028455">
    <property type="entry name" value="ABI3_SH3"/>
</dbReference>
<dbReference type="Gene3D" id="3.60.40.10">
    <property type="entry name" value="PPM-type phosphatase domain"/>
    <property type="match status" value="1"/>
</dbReference>
<evidence type="ECO:0000256" key="5">
    <source>
        <dbReference type="ARBA" id="ARBA00022490"/>
    </source>
</evidence>
<dbReference type="Proteomes" id="UP000005408">
    <property type="component" value="Unassembled WGS sequence"/>
</dbReference>
<dbReference type="SMART" id="SM00326">
    <property type="entry name" value="SH3"/>
    <property type="match status" value="1"/>
</dbReference>
<keyword evidence="4 10" id="KW-0728">SH3 domain</keyword>
<dbReference type="InterPro" id="IPR036457">
    <property type="entry name" value="PPM-type-like_dom_sf"/>
</dbReference>
<feature type="compositionally biased region" description="Pro residues" evidence="11">
    <location>
        <begin position="265"/>
        <end position="277"/>
    </location>
</feature>
<feature type="compositionally biased region" description="Pro residues" evidence="11">
    <location>
        <begin position="214"/>
        <end position="224"/>
    </location>
</feature>
<feature type="compositionally biased region" description="Pro residues" evidence="11">
    <location>
        <begin position="946"/>
        <end position="956"/>
    </location>
</feature>
<evidence type="ECO:0000256" key="3">
    <source>
        <dbReference type="ARBA" id="ARBA00010020"/>
    </source>
</evidence>
<proteinExistence type="inferred from homology"/>
<dbReference type="Gene3D" id="2.30.30.40">
    <property type="entry name" value="SH3 Domains"/>
    <property type="match status" value="1"/>
</dbReference>
<reference evidence="14" key="1">
    <citation type="submission" date="2022-08" db="UniProtKB">
        <authorList>
            <consortium name="EnsemblMetazoa"/>
        </authorList>
    </citation>
    <scope>IDENTIFICATION</scope>
    <source>
        <strain evidence="14">05x7-T-G4-1.051#20</strain>
    </source>
</reference>
<dbReference type="Pfam" id="PF13672">
    <property type="entry name" value="PP2C_2"/>
    <property type="match status" value="1"/>
</dbReference>
<evidence type="ECO:0000256" key="6">
    <source>
        <dbReference type="ARBA" id="ARBA00022553"/>
    </source>
</evidence>
<sequence length="985" mass="108126">MAELTQLMDQEIPDGRQHLQDSYKNLEKVAQYCRDNYVQATDKRAALEETKNYTTHSLASVAYQINSLATNFLKLLDLQQSQLAEMESGVNYLAQTVNIHKEKVARREIGVLTTNRSSTRPTGVKNGIIFPEQAEKPTKYQRKPIDYASLDELGHGVRVQEPGLMLKGSTKPARSPSISSSSSSQAPTSHPPTPPMNRAGGTMGRNAGSHYRTPAPPVAPPSVPSVPSQYGPGPNSYTVQTTGLPGQSRSSTRGSNYGQMMAPSMAPPPAPAPPPPVGMATPMSHPGSGRMSQSAVDNLPPPPSPEVQQGVEVPNGILEASPPLPPPPQDNQQYPPYLEHPLPPPEFIDDGDDIGYRQEEDPYAATGPNFALPDWVPEHYLEKVIAIYDYNAEKEDELSFFENSVIYVLKKNDDGWYEGVLNGLTGLFPGNYVEPCMDKTMTNFGSETWFGKSSEDVPLLSLDEFSDEVFASYTGPEDGLGFVFRDTSSNRVPSNTYIEAAGVKNWNIKDQRAYGICMSLYEQHPVNGKMSGDPIADAFALCSRKNNCILLIADGVNWGEKSRLAARCALYGAMKYINRKLFQDRQQPQNTQEALVLLRQAFDAAHATILEREGGLTTMCACMVCPVKNSQQFAICCVNVGDSYCYIFSHRFGIRELTIGSHDITSERDIRDAGGAIGPVCGNDPELQNLTCSLSFCEPGDIVFLTTDGISDNFDPVVTKSALPKKINDANSNELSPSSENSGKPEMEPSERHLYAMKQMERVVYEFELVTEEQCSAQELCGALVQHVLSLTDAKRKILENPQLYVRRKLTMKEKEKRDSDIVNQMAKAPGKLDHASIVAFEVGVMKRDEEEMENIPLIETVQELDSVSESDECPSTSVTLSPTPKKKSSRPRKLFARIKNLSVNTTNGHTSSSLVTSPKSASVSPKKFSFKRPRSRTAEAMSPGSPEPVSPPEIPSPSLVSPSNPFPVPAPRRKHRQSSHESSV</sequence>
<protein>
    <recommendedName>
        <fullName evidence="16">SH3 domain-containing protein</fullName>
    </recommendedName>
</protein>
<evidence type="ECO:0000313" key="14">
    <source>
        <dbReference type="EnsemblMetazoa" id="G5474.4:cds"/>
    </source>
</evidence>
<dbReference type="PRINTS" id="PR00499">
    <property type="entry name" value="P67PHOX"/>
</dbReference>
<dbReference type="Gene3D" id="6.10.140.1620">
    <property type="match status" value="1"/>
</dbReference>
<feature type="compositionally biased region" description="Polar residues" evidence="11">
    <location>
        <begin position="235"/>
        <end position="258"/>
    </location>
</feature>
<comment type="subcellular location">
    <subcellularLocation>
        <location evidence="2">Cell projection</location>
        <location evidence="2">Lamellipodium</location>
    </subcellularLocation>
    <subcellularLocation>
        <location evidence="1">Cytoplasm</location>
        <location evidence="1">Cytoskeleton</location>
    </subcellularLocation>
</comment>
<feature type="region of interest" description="Disordered" evidence="11">
    <location>
        <begin position="728"/>
        <end position="749"/>
    </location>
</feature>
<dbReference type="PRINTS" id="PR00452">
    <property type="entry name" value="SH3DOMAIN"/>
</dbReference>
<feature type="compositionally biased region" description="Polar residues" evidence="11">
    <location>
        <begin position="902"/>
        <end position="924"/>
    </location>
</feature>
<dbReference type="InterPro" id="IPR036028">
    <property type="entry name" value="SH3-like_dom_sf"/>
</dbReference>
<dbReference type="SUPFAM" id="SSF50044">
    <property type="entry name" value="SH3-domain"/>
    <property type="match status" value="1"/>
</dbReference>
<feature type="domain" description="SH3" evidence="12">
    <location>
        <begin position="379"/>
        <end position="438"/>
    </location>
</feature>
<dbReference type="InterPro" id="IPR012849">
    <property type="entry name" value="Abl-interactor_HHR_dom"/>
</dbReference>
<evidence type="ECO:0000256" key="8">
    <source>
        <dbReference type="ARBA" id="ARBA00023212"/>
    </source>
</evidence>
<feature type="compositionally biased region" description="Low complexity" evidence="11">
    <location>
        <begin position="875"/>
        <end position="884"/>
    </location>
</feature>
<comment type="similarity">
    <text evidence="3">Belongs to the ABI family.</text>
</comment>
<evidence type="ECO:0000256" key="11">
    <source>
        <dbReference type="SAM" id="MobiDB-lite"/>
    </source>
</evidence>
<feature type="compositionally biased region" description="Low complexity" evidence="11">
    <location>
        <begin position="731"/>
        <end position="742"/>
    </location>
</feature>
<evidence type="ECO:0000259" key="13">
    <source>
        <dbReference type="PROSITE" id="PS51746"/>
    </source>
</evidence>
<evidence type="ECO:0000256" key="1">
    <source>
        <dbReference type="ARBA" id="ARBA00004245"/>
    </source>
</evidence>
<dbReference type="Pfam" id="PF14604">
    <property type="entry name" value="SH3_9"/>
    <property type="match status" value="1"/>
</dbReference>
<feature type="domain" description="PPM-type phosphatase" evidence="13">
    <location>
        <begin position="520"/>
        <end position="843"/>
    </location>
</feature>
<dbReference type="PROSITE" id="PS50002">
    <property type="entry name" value="SH3"/>
    <property type="match status" value="1"/>
</dbReference>
<evidence type="ECO:0000259" key="12">
    <source>
        <dbReference type="PROSITE" id="PS50002"/>
    </source>
</evidence>
<dbReference type="InterPro" id="IPR001452">
    <property type="entry name" value="SH3_domain"/>
</dbReference>
<keyword evidence="7" id="KW-0175">Coiled coil</keyword>
<keyword evidence="9" id="KW-0966">Cell projection</keyword>
<feature type="region of interest" description="Disordered" evidence="11">
    <location>
        <begin position="166"/>
        <end position="340"/>
    </location>
</feature>
<evidence type="ECO:0000256" key="4">
    <source>
        <dbReference type="ARBA" id="ARBA00022443"/>
    </source>
</evidence>
<dbReference type="PANTHER" id="PTHR21586:SF0">
    <property type="entry name" value="PP2C-LIKE DOMAIN-CONTAINING PROTEIN CG9801"/>
    <property type="match status" value="1"/>
</dbReference>
<keyword evidence="6" id="KW-0597">Phosphoprotein</keyword>
<dbReference type="PANTHER" id="PTHR21586">
    <property type="entry name" value="TIPA"/>
    <property type="match status" value="1"/>
</dbReference>
<keyword evidence="8" id="KW-0206">Cytoskeleton</keyword>
<evidence type="ECO:0000256" key="9">
    <source>
        <dbReference type="ARBA" id="ARBA00023273"/>
    </source>
</evidence>
<dbReference type="SUPFAM" id="SSF81606">
    <property type="entry name" value="PP2C-like"/>
    <property type="match status" value="1"/>
</dbReference>
<feature type="compositionally biased region" description="Low complexity" evidence="11">
    <location>
        <begin position="330"/>
        <end position="340"/>
    </location>
</feature>
<dbReference type="FunFam" id="2.30.30.40:FF:000002">
    <property type="entry name" value="abl interactor 1 isoform X1"/>
    <property type="match status" value="1"/>
</dbReference>
<dbReference type="Pfam" id="PF07815">
    <property type="entry name" value="Abi_HHR"/>
    <property type="match status" value="1"/>
</dbReference>
<dbReference type="GO" id="GO:0030027">
    <property type="term" value="C:lamellipodium"/>
    <property type="evidence" value="ECO:0007669"/>
    <property type="project" value="UniProtKB-SubCell"/>
</dbReference>
<evidence type="ECO:0000256" key="2">
    <source>
        <dbReference type="ARBA" id="ARBA00004510"/>
    </source>
</evidence>
<keyword evidence="5" id="KW-0963">Cytoplasm</keyword>
<evidence type="ECO:0000313" key="15">
    <source>
        <dbReference type="Proteomes" id="UP000005408"/>
    </source>
</evidence>
<evidence type="ECO:0008006" key="16">
    <source>
        <dbReference type="Google" id="ProtNLM"/>
    </source>
</evidence>
<evidence type="ECO:0000256" key="7">
    <source>
        <dbReference type="ARBA" id="ARBA00023054"/>
    </source>
</evidence>
<dbReference type="InterPro" id="IPR001932">
    <property type="entry name" value="PPM-type_phosphatase-like_dom"/>
</dbReference>
<organism evidence="14 15">
    <name type="scientific">Magallana gigas</name>
    <name type="common">Pacific oyster</name>
    <name type="synonym">Crassostrea gigas</name>
    <dbReference type="NCBI Taxonomy" id="29159"/>
    <lineage>
        <taxon>Eukaryota</taxon>
        <taxon>Metazoa</taxon>
        <taxon>Spiralia</taxon>
        <taxon>Lophotrochozoa</taxon>
        <taxon>Mollusca</taxon>
        <taxon>Bivalvia</taxon>
        <taxon>Autobranchia</taxon>
        <taxon>Pteriomorphia</taxon>
        <taxon>Ostreida</taxon>
        <taxon>Ostreoidea</taxon>
        <taxon>Ostreidae</taxon>
        <taxon>Magallana</taxon>
    </lineage>
</organism>
<keyword evidence="15" id="KW-1185">Reference proteome</keyword>
<accession>A0A8W8N5T3</accession>
<name>A0A8W8N5T3_MAGGI</name>
<feature type="compositionally biased region" description="Low complexity" evidence="11">
    <location>
        <begin position="169"/>
        <end position="188"/>
    </location>
</feature>
<dbReference type="CDD" id="cd11826">
    <property type="entry name" value="SH3_Abi"/>
    <property type="match status" value="1"/>
</dbReference>
<dbReference type="AlphaFoldDB" id="A0A8W8N5T3"/>
<dbReference type="EnsemblMetazoa" id="G5474.4">
    <property type="protein sequence ID" value="G5474.4:cds"/>
    <property type="gene ID" value="G5474"/>
</dbReference>
<dbReference type="GO" id="GO:0005856">
    <property type="term" value="C:cytoskeleton"/>
    <property type="evidence" value="ECO:0007669"/>
    <property type="project" value="UniProtKB-SubCell"/>
</dbReference>
<dbReference type="PROSITE" id="PS51746">
    <property type="entry name" value="PPM_2"/>
    <property type="match status" value="1"/>
</dbReference>
<feature type="region of interest" description="Disordered" evidence="11">
    <location>
        <begin position="864"/>
        <end position="985"/>
    </location>
</feature>
<feature type="compositionally biased region" description="Basic residues" evidence="11">
    <location>
        <begin position="885"/>
        <end position="897"/>
    </location>
</feature>
<dbReference type="InterPro" id="IPR053287">
    <property type="entry name" value="PP2C-like_domain"/>
</dbReference>